<name>A0A365U7V1_9RHOB</name>
<dbReference type="InterPro" id="IPR000415">
    <property type="entry name" value="Nitroreductase-like"/>
</dbReference>
<dbReference type="PANTHER" id="PTHR23026">
    <property type="entry name" value="NADPH NITROREDUCTASE"/>
    <property type="match status" value="1"/>
</dbReference>
<dbReference type="AlphaFoldDB" id="A0A365U7V1"/>
<dbReference type="OrthoDB" id="8156917at2"/>
<keyword evidence="2" id="KW-1185">Reference proteome</keyword>
<dbReference type="GO" id="GO:0016491">
    <property type="term" value="F:oxidoreductase activity"/>
    <property type="evidence" value="ECO:0007669"/>
    <property type="project" value="InterPro"/>
</dbReference>
<evidence type="ECO:0000313" key="2">
    <source>
        <dbReference type="Proteomes" id="UP000253370"/>
    </source>
</evidence>
<dbReference type="Gene3D" id="3.40.109.10">
    <property type="entry name" value="NADH Oxidase"/>
    <property type="match status" value="1"/>
</dbReference>
<evidence type="ECO:0000313" key="1">
    <source>
        <dbReference type="EMBL" id="RBI84908.1"/>
    </source>
</evidence>
<protein>
    <submittedName>
        <fullName evidence="1">Nitroreductase</fullName>
    </submittedName>
</protein>
<accession>A0A365U7V1</accession>
<reference evidence="1 2" key="1">
    <citation type="submission" date="2018-07" db="EMBL/GenBank/DDBJ databases">
        <title>Rhodosalinus sp. strain E84T genomic sequence and assembly.</title>
        <authorList>
            <person name="Liu Z.-W."/>
            <person name="Lu D.-C."/>
        </authorList>
    </citation>
    <scope>NUCLEOTIDE SEQUENCE [LARGE SCALE GENOMIC DNA]</scope>
    <source>
        <strain evidence="1 2">E84</strain>
    </source>
</reference>
<dbReference type="EMBL" id="QNTQ01000008">
    <property type="protein sequence ID" value="RBI84908.1"/>
    <property type="molecule type" value="Genomic_DNA"/>
</dbReference>
<organism evidence="1 2">
    <name type="scientific">Rhodosalinus halophilus</name>
    <dbReference type="NCBI Taxonomy" id="2259333"/>
    <lineage>
        <taxon>Bacteria</taxon>
        <taxon>Pseudomonadati</taxon>
        <taxon>Pseudomonadota</taxon>
        <taxon>Alphaproteobacteria</taxon>
        <taxon>Rhodobacterales</taxon>
        <taxon>Paracoccaceae</taxon>
        <taxon>Rhodosalinus</taxon>
    </lineage>
</organism>
<comment type="caution">
    <text evidence="1">The sequence shown here is derived from an EMBL/GenBank/DDBJ whole genome shotgun (WGS) entry which is preliminary data.</text>
</comment>
<gene>
    <name evidence="1" type="ORF">DRV85_09560</name>
</gene>
<dbReference type="PANTHER" id="PTHR23026:SF123">
    <property type="entry name" value="NAD(P)H NITROREDUCTASE RV3131-RELATED"/>
    <property type="match status" value="1"/>
</dbReference>
<sequence>MPTDIDAAVAEAVLAPSSHNTQPWLFERADGRVRLYADRTRALPVNDPEDRELTISCGAALFTLRVAAAGQGSGTRVTLLPDGEAPDLLAEVVFEGAPEAGLATLAPAIGARHTHRGEFEEAPVGAATVAALADAAAAEGAALEQVADYSRRAALADLVSEGDAAQWADARWRRELAMWMHPRRAGDGLSMPGAAVPMARFAVRHFDMGARIGAQDAELARAAPVVAVLGTPGEGERDWLVAGMALARVLLVAAEAGIQAGYLNQPLQVAALRMKLKMLAEGAGMPQVVLRLGHPKGEPSAAPRRAVSEVLIP</sequence>
<proteinExistence type="predicted"/>
<dbReference type="NCBIfam" id="NF047509">
    <property type="entry name" value="Rv3131_FMN_oxido"/>
    <property type="match status" value="1"/>
</dbReference>
<dbReference type="RefSeq" id="WP_113289236.1">
    <property type="nucleotide sequence ID" value="NZ_QNTQ01000008.1"/>
</dbReference>
<dbReference type="InterPro" id="IPR050627">
    <property type="entry name" value="Nitroreductase/BluB"/>
</dbReference>
<dbReference type="SUPFAM" id="SSF55469">
    <property type="entry name" value="FMN-dependent nitroreductase-like"/>
    <property type="match status" value="2"/>
</dbReference>
<dbReference type="Proteomes" id="UP000253370">
    <property type="component" value="Unassembled WGS sequence"/>
</dbReference>